<protein>
    <recommendedName>
        <fullName evidence="1">Helix-turn-helix domain-containing protein</fullName>
    </recommendedName>
</protein>
<dbReference type="InterPro" id="IPR041657">
    <property type="entry name" value="HTH_17"/>
</dbReference>
<evidence type="ECO:0000313" key="3">
    <source>
        <dbReference type="Proteomes" id="UP000605992"/>
    </source>
</evidence>
<dbReference type="EMBL" id="BOOR01000056">
    <property type="protein sequence ID" value="GII57862.1"/>
    <property type="molecule type" value="Genomic_DNA"/>
</dbReference>
<reference evidence="2" key="1">
    <citation type="submission" date="2021-01" db="EMBL/GenBank/DDBJ databases">
        <title>Whole genome shotgun sequence of Planotetraspora thailandica NBRC 104271.</title>
        <authorList>
            <person name="Komaki H."/>
            <person name="Tamura T."/>
        </authorList>
    </citation>
    <scope>NUCLEOTIDE SEQUENCE</scope>
    <source>
        <strain evidence="2">NBRC 104271</strain>
    </source>
</reference>
<accession>A0A8J3XWP4</accession>
<gene>
    <name evidence="2" type="ORF">Pth03_62510</name>
</gene>
<dbReference type="SUPFAM" id="SSF46955">
    <property type="entry name" value="Putative DNA-binding domain"/>
    <property type="match status" value="1"/>
</dbReference>
<dbReference type="Gene3D" id="1.10.1660.10">
    <property type="match status" value="1"/>
</dbReference>
<name>A0A8J3XWP4_9ACTN</name>
<dbReference type="GO" id="GO:0003677">
    <property type="term" value="F:DNA binding"/>
    <property type="evidence" value="ECO:0007669"/>
    <property type="project" value="InterPro"/>
</dbReference>
<feature type="domain" description="Helix-turn-helix" evidence="1">
    <location>
        <begin position="3"/>
        <end position="56"/>
    </location>
</feature>
<comment type="caution">
    <text evidence="2">The sequence shown here is derived from an EMBL/GenBank/DDBJ whole genome shotgun (WGS) entry which is preliminary data.</text>
</comment>
<proteinExistence type="predicted"/>
<keyword evidence="3" id="KW-1185">Reference proteome</keyword>
<evidence type="ECO:0000259" key="1">
    <source>
        <dbReference type="Pfam" id="PF12728"/>
    </source>
</evidence>
<sequence>MTMSTDEAAESLGVSRPTLVKLLESGEIAYQCATDRPGAHRRVKLQDVLAYKERRRAERRRLLDELTTESVGAGMYDKPANEF</sequence>
<organism evidence="2 3">
    <name type="scientific">Planotetraspora thailandica</name>
    <dbReference type="NCBI Taxonomy" id="487172"/>
    <lineage>
        <taxon>Bacteria</taxon>
        <taxon>Bacillati</taxon>
        <taxon>Actinomycetota</taxon>
        <taxon>Actinomycetes</taxon>
        <taxon>Streptosporangiales</taxon>
        <taxon>Streptosporangiaceae</taxon>
        <taxon>Planotetraspora</taxon>
    </lineage>
</organism>
<dbReference type="Proteomes" id="UP000605992">
    <property type="component" value="Unassembled WGS sequence"/>
</dbReference>
<dbReference type="NCBIfam" id="TIGR01764">
    <property type="entry name" value="excise"/>
    <property type="match status" value="1"/>
</dbReference>
<dbReference type="Pfam" id="PF12728">
    <property type="entry name" value="HTH_17"/>
    <property type="match status" value="1"/>
</dbReference>
<dbReference type="InterPro" id="IPR009061">
    <property type="entry name" value="DNA-bd_dom_put_sf"/>
</dbReference>
<dbReference type="AlphaFoldDB" id="A0A8J3XWP4"/>
<evidence type="ECO:0000313" key="2">
    <source>
        <dbReference type="EMBL" id="GII57862.1"/>
    </source>
</evidence>
<dbReference type="InterPro" id="IPR010093">
    <property type="entry name" value="SinI_DNA-bd"/>
</dbReference>